<evidence type="ECO:0000313" key="3">
    <source>
        <dbReference type="Proteomes" id="UP001311730"/>
    </source>
</evidence>
<keyword evidence="1" id="KW-0812">Transmembrane</keyword>
<dbReference type="EMBL" id="JAYKBW010000010">
    <property type="protein sequence ID" value="MEB3075497.1"/>
    <property type="molecule type" value="Genomic_DNA"/>
</dbReference>
<feature type="transmembrane region" description="Helical" evidence="1">
    <location>
        <begin position="68"/>
        <end position="95"/>
    </location>
</feature>
<feature type="transmembrane region" description="Helical" evidence="1">
    <location>
        <begin position="12"/>
        <end position="32"/>
    </location>
</feature>
<evidence type="ECO:0000313" key="2">
    <source>
        <dbReference type="EMBL" id="MEB3075497.1"/>
    </source>
</evidence>
<dbReference type="Proteomes" id="UP001311730">
    <property type="component" value="Unassembled WGS sequence"/>
</dbReference>
<evidence type="ECO:0000256" key="1">
    <source>
        <dbReference type="SAM" id="Phobius"/>
    </source>
</evidence>
<proteinExistence type="predicted"/>
<sequence length="103" mass="12032">MKCKLLKDFGLFYIMSFLLLVLIVFFIGFFLYGEEELTVTPIRYPIIWSICYAYQEIFYFVQRYMSSFYISAALSIALLSLPIGVLLAIPINFILCKISLEKK</sequence>
<keyword evidence="1" id="KW-0472">Membrane</keyword>
<reference evidence="2 3" key="1">
    <citation type="submission" date="2023-12" db="EMBL/GenBank/DDBJ databases">
        <title>Genomic sequences of Capnocytophaga and Parvimonas strains.</title>
        <authorList>
            <person name="Watt R.M."/>
            <person name="Wang M."/>
            <person name="Yang T."/>
            <person name="Tong W.M."/>
        </authorList>
    </citation>
    <scope>NUCLEOTIDE SEQUENCE [LARGE SCALE GENOMIC DNA]</scope>
    <source>
        <strain evidence="2 3">CCUG 13096</strain>
    </source>
</reference>
<comment type="caution">
    <text evidence="2">The sequence shown here is derived from an EMBL/GenBank/DDBJ whole genome shotgun (WGS) entry which is preliminary data.</text>
</comment>
<dbReference type="RefSeq" id="WP_323983677.1">
    <property type="nucleotide sequence ID" value="NZ_JAYKBW010000010.1"/>
</dbReference>
<protein>
    <submittedName>
        <fullName evidence="2">Uncharacterized protein</fullName>
    </submittedName>
</protein>
<keyword evidence="3" id="KW-1185">Reference proteome</keyword>
<gene>
    <name evidence="2" type="ORF">VJJ08_09330</name>
</gene>
<accession>A0ABU5Z953</accession>
<name>A0ABU5Z953_9FLAO</name>
<keyword evidence="1" id="KW-1133">Transmembrane helix</keyword>
<organism evidence="2 3">
    <name type="scientific">Capnocytophaga gingivalis</name>
    <dbReference type="NCBI Taxonomy" id="1017"/>
    <lineage>
        <taxon>Bacteria</taxon>
        <taxon>Pseudomonadati</taxon>
        <taxon>Bacteroidota</taxon>
        <taxon>Flavobacteriia</taxon>
        <taxon>Flavobacteriales</taxon>
        <taxon>Flavobacteriaceae</taxon>
        <taxon>Capnocytophaga</taxon>
    </lineage>
</organism>